<organism evidence="1 2">
    <name type="scientific">Rangifer tarandus platyrhynchus</name>
    <name type="common">Svalbard reindeer</name>
    <dbReference type="NCBI Taxonomy" id="3082113"/>
    <lineage>
        <taxon>Eukaryota</taxon>
        <taxon>Metazoa</taxon>
        <taxon>Chordata</taxon>
        <taxon>Craniata</taxon>
        <taxon>Vertebrata</taxon>
        <taxon>Euteleostomi</taxon>
        <taxon>Mammalia</taxon>
        <taxon>Eutheria</taxon>
        <taxon>Laurasiatheria</taxon>
        <taxon>Artiodactyla</taxon>
        <taxon>Ruminantia</taxon>
        <taxon>Pecora</taxon>
        <taxon>Cervidae</taxon>
        <taxon>Odocoileinae</taxon>
        <taxon>Rangifer</taxon>
    </lineage>
</organism>
<proteinExistence type="predicted"/>
<sequence length="107" mass="12013">MSCETLFPGPYEFVLYDFFFFEIKIRTRIWVHAGSEEPWDMRGWSGGSGDCWSGAEEAGLYWRLIGQLLAEAAAAARGARDCVRVRQIEAGIPQAFDTINQNSFPTA</sequence>
<gene>
    <name evidence="1" type="ORF">MRATA1EN1_LOCUS1276</name>
</gene>
<keyword evidence="2" id="KW-1185">Reference proteome</keyword>
<name>A0ABN8XSG2_RANTA</name>
<evidence type="ECO:0000313" key="2">
    <source>
        <dbReference type="Proteomes" id="UP001176941"/>
    </source>
</evidence>
<accession>A0ABN8XSG2</accession>
<dbReference type="Proteomes" id="UP001176941">
    <property type="component" value="Chromosome 1"/>
</dbReference>
<evidence type="ECO:0000313" key="1">
    <source>
        <dbReference type="EMBL" id="CAI9152314.1"/>
    </source>
</evidence>
<protein>
    <submittedName>
        <fullName evidence="1">Uncharacterized protein</fullName>
    </submittedName>
</protein>
<reference evidence="1" key="1">
    <citation type="submission" date="2023-04" db="EMBL/GenBank/DDBJ databases">
        <authorList>
            <consortium name="ELIXIR-Norway"/>
        </authorList>
    </citation>
    <scope>NUCLEOTIDE SEQUENCE [LARGE SCALE GENOMIC DNA]</scope>
</reference>
<dbReference type="EMBL" id="OX459937">
    <property type="protein sequence ID" value="CAI9152314.1"/>
    <property type="molecule type" value="Genomic_DNA"/>
</dbReference>